<evidence type="ECO:0000256" key="2">
    <source>
        <dbReference type="ARBA" id="ARBA00022679"/>
    </source>
</evidence>
<proteinExistence type="predicted"/>
<dbReference type="AlphaFoldDB" id="A0A944MDS9"/>
<feature type="domain" description="Glycosyl hydrolase family 13 catalytic" evidence="3">
    <location>
        <begin position="15"/>
        <end position="502"/>
    </location>
</feature>
<evidence type="ECO:0000259" key="3">
    <source>
        <dbReference type="SMART" id="SM00642"/>
    </source>
</evidence>
<dbReference type="Gene3D" id="3.20.20.80">
    <property type="entry name" value="Glycosidases"/>
    <property type="match status" value="1"/>
</dbReference>
<gene>
    <name evidence="4" type="ORF">KME65_09370</name>
</gene>
<evidence type="ECO:0000313" key="5">
    <source>
        <dbReference type="Proteomes" id="UP000770889"/>
    </source>
</evidence>
<dbReference type="GO" id="GO:0005975">
    <property type="term" value="P:carbohydrate metabolic process"/>
    <property type="evidence" value="ECO:0007669"/>
    <property type="project" value="InterPro"/>
</dbReference>
<dbReference type="InterPro" id="IPR006047">
    <property type="entry name" value="GH13_cat_dom"/>
</dbReference>
<dbReference type="PANTHER" id="PTHR38784">
    <property type="entry name" value="SUCROSE PHOSPHORYLASE"/>
    <property type="match status" value="1"/>
</dbReference>
<dbReference type="GO" id="GO:0016798">
    <property type="term" value="F:hydrolase activity, acting on glycosyl bonds"/>
    <property type="evidence" value="ECO:0007669"/>
    <property type="project" value="UniProtKB-KW"/>
</dbReference>
<dbReference type="GO" id="GO:0016757">
    <property type="term" value="F:glycosyltransferase activity"/>
    <property type="evidence" value="ECO:0007669"/>
    <property type="project" value="UniProtKB-KW"/>
</dbReference>
<keyword evidence="2" id="KW-0808">Transferase</keyword>
<name>A0A944MDS9_9GAMM</name>
<dbReference type="SMART" id="SM00642">
    <property type="entry name" value="Aamy"/>
    <property type="match status" value="1"/>
</dbReference>
<keyword evidence="4" id="KW-0326">Glycosidase</keyword>
<keyword evidence="1" id="KW-0328">Glycosyltransferase</keyword>
<dbReference type="SUPFAM" id="SSF51445">
    <property type="entry name" value="(Trans)glycosidases"/>
    <property type="match status" value="1"/>
</dbReference>
<reference evidence="4 5" key="1">
    <citation type="submission" date="2021-05" db="EMBL/GenBank/DDBJ databases">
        <title>Genetic and Functional Diversity in Clade A Lucinid endosymbionts from the Bahamas.</title>
        <authorList>
            <person name="Giani N.M."/>
            <person name="Engel A.S."/>
            <person name="Campbell B.J."/>
        </authorList>
    </citation>
    <scope>NUCLEOTIDE SEQUENCE [LARGE SCALE GENOMIC DNA]</scope>
    <source>
        <strain evidence="4">LUC16012Gg_MoonRockCtena</strain>
    </source>
</reference>
<dbReference type="Gene3D" id="3.90.400.10">
    <property type="entry name" value="Oligo-1,6-glucosidase, Domain 2"/>
    <property type="match status" value="1"/>
</dbReference>
<accession>A0A944MDS9</accession>
<dbReference type="InterPro" id="IPR017853">
    <property type="entry name" value="GH"/>
</dbReference>
<organism evidence="4 5">
    <name type="scientific">Candidatus Thiodiazotropha taylori</name>
    <dbReference type="NCBI Taxonomy" id="2792791"/>
    <lineage>
        <taxon>Bacteria</taxon>
        <taxon>Pseudomonadati</taxon>
        <taxon>Pseudomonadota</taxon>
        <taxon>Gammaproteobacteria</taxon>
        <taxon>Chromatiales</taxon>
        <taxon>Sedimenticolaceae</taxon>
        <taxon>Candidatus Thiodiazotropha</taxon>
    </lineage>
</organism>
<dbReference type="Proteomes" id="UP000770889">
    <property type="component" value="Unassembled WGS sequence"/>
</dbReference>
<evidence type="ECO:0000256" key="1">
    <source>
        <dbReference type="ARBA" id="ARBA00022676"/>
    </source>
</evidence>
<evidence type="ECO:0000313" key="4">
    <source>
        <dbReference type="EMBL" id="MBT2989160.1"/>
    </source>
</evidence>
<comment type="caution">
    <text evidence="4">The sequence shown here is derived from an EMBL/GenBank/DDBJ whole genome shotgun (WGS) entry which is preliminary data.</text>
</comment>
<protein>
    <submittedName>
        <fullName evidence="4">Glycosidase</fullName>
    </submittedName>
</protein>
<dbReference type="PANTHER" id="PTHR38784:SF1">
    <property type="entry name" value="SUCROSE PHOSPHORYLASE"/>
    <property type="match status" value="1"/>
</dbReference>
<keyword evidence="4" id="KW-0378">Hydrolase</keyword>
<dbReference type="EMBL" id="JAHHGM010000007">
    <property type="protein sequence ID" value="MBT2989160.1"/>
    <property type="molecule type" value="Genomic_DNA"/>
</dbReference>
<dbReference type="InterPro" id="IPR045857">
    <property type="entry name" value="O16G_dom_2"/>
</dbReference>
<sequence length="583" mass="66610">MSDGHSAKQRPLPRGVMLNAYPDSIGGKLADTIKLLQRAELKDTFSQFYILPTFFNSDLDRGFSIIDYDLNDELVSEEDLEALNRLNISFKFDLILNHLSVASPQFKDLLKHGDKSEFRHFFIDWNAFWHSHGEMGDEGYVVPKQEHLDKLFMRKPGLPILKVGFPDGSQRPYWNTFYQQVSYKPVSAADFTGIQGLAQEHTASVAAIVNKNIDVEREVEDMDLDGYAHYKSEILTVVEGKRRYLGQMDLNVKSELVWQFYEETLKKLKAYGAKIIRLDAFAYLHKEPGESNFFNRPGTWKYLERLKQIAKRYDLTIFPEIHSEYGAGLHHEVAEKGYPIYDFFFPGLVIDALEQASNRHLLNWIKEIQEKQLQTINMLGCHDGIPLLDLRGSQVKGVSREGLLDEVRIQALIDRIIERGGRVKNLYGSDGKKIAYYQVNATFFSALGEDESKLRLARAIQLFMPGIPQVWYLDLFAGKNDYQAADRGGPGGHKEINRSNLSLDAVEAGLKRTIVKDQLELIRLRNCSNAFSGQLAIEPTDSHLLQLTWRNGKAYARLEADLRSCRFSIEHRDDSGVVSQLTY</sequence>